<comment type="caution">
    <text evidence="13">The sequence shown here is derived from an EMBL/GenBank/DDBJ whole genome shotgun (WGS) entry which is preliminary data.</text>
</comment>
<dbReference type="OrthoDB" id="5504276at2"/>
<evidence type="ECO:0000256" key="5">
    <source>
        <dbReference type="ARBA" id="ARBA00022670"/>
    </source>
</evidence>
<dbReference type="PANTHER" id="PTHR36844:SF1">
    <property type="entry name" value="PROTEASE PRSW"/>
    <property type="match status" value="1"/>
</dbReference>
<keyword evidence="5 11" id="KW-0645">Protease</keyword>
<evidence type="ECO:0000256" key="11">
    <source>
        <dbReference type="PIRNR" id="PIRNR016933"/>
    </source>
</evidence>
<dbReference type="Pfam" id="PF13367">
    <property type="entry name" value="PrsW-protease"/>
    <property type="match status" value="1"/>
</dbReference>
<feature type="transmembrane region" description="Helical" evidence="12">
    <location>
        <begin position="68"/>
        <end position="88"/>
    </location>
</feature>
<evidence type="ECO:0000256" key="3">
    <source>
        <dbReference type="ARBA" id="ARBA00018997"/>
    </source>
</evidence>
<comment type="subcellular location">
    <subcellularLocation>
        <location evidence="1">Cell membrane</location>
        <topology evidence="1">Multi-pass membrane protein</topology>
    </subcellularLocation>
</comment>
<feature type="transmembrane region" description="Helical" evidence="12">
    <location>
        <begin position="100"/>
        <end position="121"/>
    </location>
</feature>
<feature type="transmembrane region" description="Helical" evidence="12">
    <location>
        <begin position="188"/>
        <end position="204"/>
    </location>
</feature>
<keyword evidence="6 12" id="KW-0812">Transmembrane</keyword>
<comment type="similarity">
    <text evidence="2 11">Belongs to the protease PrsW family.</text>
</comment>
<name>A0A3L7JWE7_9BACI</name>
<feature type="transmembrane region" description="Helical" evidence="12">
    <location>
        <begin position="6"/>
        <end position="21"/>
    </location>
</feature>
<dbReference type="GO" id="GO:0008237">
    <property type="term" value="F:metallopeptidase activity"/>
    <property type="evidence" value="ECO:0007669"/>
    <property type="project" value="UniProtKB-KW"/>
</dbReference>
<feature type="transmembrane region" description="Helical" evidence="12">
    <location>
        <begin position="127"/>
        <end position="150"/>
    </location>
</feature>
<evidence type="ECO:0000256" key="1">
    <source>
        <dbReference type="ARBA" id="ARBA00004651"/>
    </source>
</evidence>
<accession>A0A3L7JWE7</accession>
<evidence type="ECO:0000256" key="6">
    <source>
        <dbReference type="ARBA" id="ARBA00022692"/>
    </source>
</evidence>
<evidence type="ECO:0000256" key="8">
    <source>
        <dbReference type="ARBA" id="ARBA00022989"/>
    </source>
</evidence>
<sequence length="230" mass="26741">MLVILSAGIAPGLALLSYFYLKDQYEAEPVAMVFKAFMYGAILTFPIMFIQYVCSVENIFPFNWSKAFLSAGLLEEFFKWFILIFTVYQHTDFNEPYDGIVYGASVSLGFATVENILYLIANGVEHAFYRALLPVSSHALFGVIMGFYLGKAKFSSSGHQKRWIFFAFIIPFMLHGFYDYTILTFNTWIYYMVPFMLFLWWLGLRKVKQARELSEEHHKKLIWKDKGSTL</sequence>
<keyword evidence="8 12" id="KW-1133">Transmembrane helix</keyword>
<evidence type="ECO:0000256" key="9">
    <source>
        <dbReference type="ARBA" id="ARBA00023136"/>
    </source>
</evidence>
<dbReference type="InterPro" id="IPR023596">
    <property type="entry name" value="Peptidase_PrsW_arch/bac"/>
</dbReference>
<protein>
    <recommendedName>
        <fullName evidence="3 11">Protease PrsW</fullName>
        <ecNumber evidence="11">3.4.-.-</ecNumber>
    </recommendedName>
    <alternativeName>
        <fullName evidence="10 11">Protease responsible for activating sigma-W</fullName>
    </alternativeName>
</protein>
<dbReference type="RefSeq" id="WP_121680732.1">
    <property type="nucleotide sequence ID" value="NZ_RCVZ01000007.1"/>
</dbReference>
<dbReference type="GO" id="GO:0006508">
    <property type="term" value="P:proteolysis"/>
    <property type="evidence" value="ECO:0007669"/>
    <property type="project" value="UniProtKB-KW"/>
</dbReference>
<keyword evidence="13" id="KW-0482">Metalloprotease</keyword>
<evidence type="ECO:0000313" key="14">
    <source>
        <dbReference type="Proteomes" id="UP000276770"/>
    </source>
</evidence>
<comment type="function">
    <text evidence="11">Involved in the degradation of specific anti-sigma factors.</text>
</comment>
<dbReference type="Proteomes" id="UP000276770">
    <property type="component" value="Unassembled WGS sequence"/>
</dbReference>
<keyword evidence="14" id="KW-1185">Reference proteome</keyword>
<evidence type="ECO:0000256" key="2">
    <source>
        <dbReference type="ARBA" id="ARBA00009165"/>
    </source>
</evidence>
<keyword evidence="9 11" id="KW-0472">Membrane</keyword>
<gene>
    <name evidence="13" type="ORF">D9X91_11275</name>
</gene>
<dbReference type="PIRSF" id="PIRSF016933">
    <property type="entry name" value="PrsW"/>
    <property type="match status" value="1"/>
</dbReference>
<evidence type="ECO:0000256" key="4">
    <source>
        <dbReference type="ARBA" id="ARBA00022475"/>
    </source>
</evidence>
<evidence type="ECO:0000256" key="10">
    <source>
        <dbReference type="ARBA" id="ARBA00030345"/>
    </source>
</evidence>
<keyword evidence="7 11" id="KW-0378">Hydrolase</keyword>
<feature type="transmembrane region" description="Helical" evidence="12">
    <location>
        <begin position="33"/>
        <end position="53"/>
    </location>
</feature>
<dbReference type="EC" id="3.4.-.-" evidence="11"/>
<evidence type="ECO:0000256" key="12">
    <source>
        <dbReference type="SAM" id="Phobius"/>
    </source>
</evidence>
<proteinExistence type="inferred from homology"/>
<dbReference type="NCBIfam" id="NF033739">
    <property type="entry name" value="intramemb_PrsW"/>
    <property type="match status" value="1"/>
</dbReference>
<evidence type="ECO:0000313" key="13">
    <source>
        <dbReference type="EMBL" id="RLQ95076.1"/>
    </source>
</evidence>
<organism evidence="13 14">
    <name type="scientific">Falsibacillus albus</name>
    <dbReference type="NCBI Taxonomy" id="2478915"/>
    <lineage>
        <taxon>Bacteria</taxon>
        <taxon>Bacillati</taxon>
        <taxon>Bacillota</taxon>
        <taxon>Bacilli</taxon>
        <taxon>Bacillales</taxon>
        <taxon>Bacillaceae</taxon>
        <taxon>Falsibacillus</taxon>
    </lineage>
</organism>
<dbReference type="PANTHER" id="PTHR36844">
    <property type="entry name" value="PROTEASE PRSW"/>
    <property type="match status" value="1"/>
</dbReference>
<dbReference type="GO" id="GO:0005886">
    <property type="term" value="C:plasma membrane"/>
    <property type="evidence" value="ECO:0007669"/>
    <property type="project" value="UniProtKB-SubCell"/>
</dbReference>
<dbReference type="InterPro" id="IPR026898">
    <property type="entry name" value="PrsW"/>
</dbReference>
<evidence type="ECO:0000256" key="7">
    <source>
        <dbReference type="ARBA" id="ARBA00022801"/>
    </source>
</evidence>
<dbReference type="EMBL" id="RCVZ01000007">
    <property type="protein sequence ID" value="RLQ95076.1"/>
    <property type="molecule type" value="Genomic_DNA"/>
</dbReference>
<reference evidence="13 14" key="1">
    <citation type="submission" date="2018-10" db="EMBL/GenBank/DDBJ databases">
        <title>Falsibacillus sp. genome draft.</title>
        <authorList>
            <person name="Shi S."/>
        </authorList>
    </citation>
    <scope>NUCLEOTIDE SEQUENCE [LARGE SCALE GENOMIC DNA]</scope>
    <source>
        <strain evidence="13 14">GY 10110</strain>
    </source>
</reference>
<keyword evidence="4 11" id="KW-1003">Cell membrane</keyword>
<dbReference type="AlphaFoldDB" id="A0A3L7JWE7"/>